<feature type="domain" description="ThuA-like" evidence="2">
    <location>
        <begin position="51"/>
        <end position="261"/>
    </location>
</feature>
<dbReference type="EMBL" id="JAINVV010000011">
    <property type="protein sequence ID" value="MBY8825242.1"/>
    <property type="molecule type" value="Genomic_DNA"/>
</dbReference>
<dbReference type="RefSeq" id="WP_222992339.1">
    <property type="nucleotide sequence ID" value="NZ_JAINVV010000011.1"/>
</dbReference>
<dbReference type="InterPro" id="IPR029062">
    <property type="entry name" value="Class_I_gatase-like"/>
</dbReference>
<dbReference type="Pfam" id="PF06283">
    <property type="entry name" value="ThuA"/>
    <property type="match status" value="1"/>
</dbReference>
<accession>A0ABS7PY24</accession>
<dbReference type="SUPFAM" id="SSF52317">
    <property type="entry name" value="Class I glutamine amidotransferase-like"/>
    <property type="match status" value="1"/>
</dbReference>
<evidence type="ECO:0000259" key="2">
    <source>
        <dbReference type="Pfam" id="PF06283"/>
    </source>
</evidence>
<dbReference type="Gene3D" id="3.40.50.880">
    <property type="match status" value="1"/>
</dbReference>
<keyword evidence="1" id="KW-0732">Signal</keyword>
<feature type="chain" id="PRO_5046977488" evidence="1">
    <location>
        <begin position="26"/>
        <end position="286"/>
    </location>
</feature>
<feature type="signal peptide" evidence="1">
    <location>
        <begin position="1"/>
        <end position="25"/>
    </location>
</feature>
<name>A0ABS7PY24_9SPHN</name>
<proteinExistence type="predicted"/>
<dbReference type="InterPro" id="IPR029010">
    <property type="entry name" value="ThuA-like"/>
</dbReference>
<keyword evidence="4" id="KW-1185">Reference proteome</keyword>
<evidence type="ECO:0000313" key="3">
    <source>
        <dbReference type="EMBL" id="MBY8825242.1"/>
    </source>
</evidence>
<reference evidence="3 4" key="1">
    <citation type="submission" date="2021-08" db="EMBL/GenBank/DDBJ databases">
        <authorList>
            <person name="Tuo L."/>
        </authorList>
    </citation>
    <scope>NUCLEOTIDE SEQUENCE [LARGE SCALE GENOMIC DNA]</scope>
    <source>
        <strain evidence="3 4">JCM 31229</strain>
    </source>
</reference>
<gene>
    <name evidence="3" type="ORF">K7G82_23265</name>
</gene>
<sequence length="286" mass="31056">MMRLSGPLKALLCAALAIGAQAAMAKAPPGKHIVLIGGRESHAPGEHAHPDGIRVLKALIETSPDLRGVSVDAYPEGWPDDPAALEHAATIIWYFDGLARHPLNDPARREQFGRLMKKGVGLVTLHQSSTLSPDDRAIPLPAWLGAARYGMLNRTDELAELTPARHPTMQGVRPFRYKDEFYPTLRFDTGHGRSVPVLSGPLGIQFQSGKTVAIAPETRTVAWAYERDGGGRAFLFTGAHYLNAFDEPDLRRMLLNAIVWTAGMPVPRNGVRSLAPVQAMGSAQPR</sequence>
<evidence type="ECO:0000313" key="4">
    <source>
        <dbReference type="Proteomes" id="UP000706039"/>
    </source>
</evidence>
<comment type="caution">
    <text evidence="3">The sequence shown here is derived from an EMBL/GenBank/DDBJ whole genome shotgun (WGS) entry which is preliminary data.</text>
</comment>
<dbReference type="Proteomes" id="UP000706039">
    <property type="component" value="Unassembled WGS sequence"/>
</dbReference>
<protein>
    <submittedName>
        <fullName evidence="3">ThuA domain-containing protein</fullName>
    </submittedName>
</protein>
<evidence type="ECO:0000256" key="1">
    <source>
        <dbReference type="SAM" id="SignalP"/>
    </source>
</evidence>
<organism evidence="3 4">
    <name type="scientific">Sphingomonas colocasiae</name>
    <dbReference type="NCBI Taxonomy" id="1848973"/>
    <lineage>
        <taxon>Bacteria</taxon>
        <taxon>Pseudomonadati</taxon>
        <taxon>Pseudomonadota</taxon>
        <taxon>Alphaproteobacteria</taxon>
        <taxon>Sphingomonadales</taxon>
        <taxon>Sphingomonadaceae</taxon>
        <taxon>Sphingomonas</taxon>
    </lineage>
</organism>